<gene>
    <name evidence="5" type="ORF">HPB51_007860</name>
</gene>
<dbReference type="InterPro" id="IPR022776">
    <property type="entry name" value="TRM13/UPF0224_CHHC_Znf_dom"/>
</dbReference>
<name>A0A9J6EMF3_RHIMP</name>
<feature type="domain" description="CHHC U11-48K-type" evidence="4">
    <location>
        <begin position="43"/>
        <end position="70"/>
    </location>
</feature>
<reference evidence="5" key="1">
    <citation type="journal article" date="2020" name="Cell">
        <title>Large-Scale Comparative Analyses of Tick Genomes Elucidate Their Genetic Diversity and Vector Capacities.</title>
        <authorList>
            <consortium name="Tick Genome and Microbiome Consortium (TIGMIC)"/>
            <person name="Jia N."/>
            <person name="Wang J."/>
            <person name="Shi W."/>
            <person name="Du L."/>
            <person name="Sun Y."/>
            <person name="Zhan W."/>
            <person name="Jiang J.F."/>
            <person name="Wang Q."/>
            <person name="Zhang B."/>
            <person name="Ji P."/>
            <person name="Bell-Sakyi L."/>
            <person name="Cui X.M."/>
            <person name="Yuan T.T."/>
            <person name="Jiang B.G."/>
            <person name="Yang W.F."/>
            <person name="Lam T.T."/>
            <person name="Chang Q.C."/>
            <person name="Ding S.J."/>
            <person name="Wang X.J."/>
            <person name="Zhu J.G."/>
            <person name="Ruan X.D."/>
            <person name="Zhao L."/>
            <person name="Wei J.T."/>
            <person name="Ye R.Z."/>
            <person name="Que T.C."/>
            <person name="Du C.H."/>
            <person name="Zhou Y.H."/>
            <person name="Cheng J.X."/>
            <person name="Dai P.F."/>
            <person name="Guo W.B."/>
            <person name="Han X.H."/>
            <person name="Huang E.J."/>
            <person name="Li L.F."/>
            <person name="Wei W."/>
            <person name="Gao Y.C."/>
            <person name="Liu J.Z."/>
            <person name="Shao H.Z."/>
            <person name="Wang X."/>
            <person name="Wang C.C."/>
            <person name="Yang T.C."/>
            <person name="Huo Q.B."/>
            <person name="Li W."/>
            <person name="Chen H.Y."/>
            <person name="Chen S.E."/>
            <person name="Zhou L.G."/>
            <person name="Ni X.B."/>
            <person name="Tian J.H."/>
            <person name="Sheng Y."/>
            <person name="Liu T."/>
            <person name="Pan Y.S."/>
            <person name="Xia L.Y."/>
            <person name="Li J."/>
            <person name="Zhao F."/>
            <person name="Cao W.C."/>
        </authorList>
    </citation>
    <scope>NUCLEOTIDE SEQUENCE</scope>
    <source>
        <strain evidence="5">Rmic-2018</strain>
    </source>
</reference>
<keyword evidence="1" id="KW-0479">Metal-binding</keyword>
<keyword evidence="3" id="KW-0862">Zinc</keyword>
<dbReference type="EMBL" id="JABSTU010000003">
    <property type="protein sequence ID" value="KAH8035625.1"/>
    <property type="molecule type" value="Genomic_DNA"/>
</dbReference>
<evidence type="ECO:0000313" key="6">
    <source>
        <dbReference type="Proteomes" id="UP000821866"/>
    </source>
</evidence>
<keyword evidence="2" id="KW-0863">Zinc-finger</keyword>
<proteinExistence type="predicted"/>
<dbReference type="SUPFAM" id="SSF57667">
    <property type="entry name" value="beta-beta-alpha zinc fingers"/>
    <property type="match status" value="1"/>
</dbReference>
<evidence type="ECO:0000256" key="3">
    <source>
        <dbReference type="ARBA" id="ARBA00022833"/>
    </source>
</evidence>
<dbReference type="Proteomes" id="UP000821866">
    <property type="component" value="Chromosome 11"/>
</dbReference>
<protein>
    <recommendedName>
        <fullName evidence="4">CHHC U11-48K-type domain-containing protein</fullName>
    </recommendedName>
</protein>
<evidence type="ECO:0000313" key="5">
    <source>
        <dbReference type="EMBL" id="KAH8035625.1"/>
    </source>
</evidence>
<dbReference type="Pfam" id="PF05253">
    <property type="entry name" value="zf-U11-48K"/>
    <property type="match status" value="1"/>
</dbReference>
<evidence type="ECO:0000256" key="1">
    <source>
        <dbReference type="ARBA" id="ARBA00022723"/>
    </source>
</evidence>
<dbReference type="GO" id="GO:0008270">
    <property type="term" value="F:zinc ion binding"/>
    <property type="evidence" value="ECO:0007669"/>
    <property type="project" value="UniProtKB-KW"/>
</dbReference>
<dbReference type="InterPro" id="IPR036236">
    <property type="entry name" value="Znf_C2H2_sf"/>
</dbReference>
<dbReference type="AlphaFoldDB" id="A0A9J6EMF3"/>
<organism evidence="5 6">
    <name type="scientific">Rhipicephalus microplus</name>
    <name type="common">Cattle tick</name>
    <name type="synonym">Boophilus microplus</name>
    <dbReference type="NCBI Taxonomy" id="6941"/>
    <lineage>
        <taxon>Eukaryota</taxon>
        <taxon>Metazoa</taxon>
        <taxon>Ecdysozoa</taxon>
        <taxon>Arthropoda</taxon>
        <taxon>Chelicerata</taxon>
        <taxon>Arachnida</taxon>
        <taxon>Acari</taxon>
        <taxon>Parasitiformes</taxon>
        <taxon>Ixodida</taxon>
        <taxon>Ixodoidea</taxon>
        <taxon>Ixodidae</taxon>
        <taxon>Rhipicephalinae</taxon>
        <taxon>Rhipicephalus</taxon>
        <taxon>Boophilus</taxon>
    </lineage>
</organism>
<reference evidence="5" key="2">
    <citation type="submission" date="2021-09" db="EMBL/GenBank/DDBJ databases">
        <authorList>
            <person name="Jia N."/>
            <person name="Wang J."/>
            <person name="Shi W."/>
            <person name="Du L."/>
            <person name="Sun Y."/>
            <person name="Zhan W."/>
            <person name="Jiang J."/>
            <person name="Wang Q."/>
            <person name="Zhang B."/>
            <person name="Ji P."/>
            <person name="Sakyi L.B."/>
            <person name="Cui X."/>
            <person name="Yuan T."/>
            <person name="Jiang B."/>
            <person name="Yang W."/>
            <person name="Lam T.T.-Y."/>
            <person name="Chang Q."/>
            <person name="Ding S."/>
            <person name="Wang X."/>
            <person name="Zhu J."/>
            <person name="Ruan X."/>
            <person name="Zhao L."/>
            <person name="Wei J."/>
            <person name="Que T."/>
            <person name="Du C."/>
            <person name="Cheng J."/>
            <person name="Dai P."/>
            <person name="Han X."/>
            <person name="Huang E."/>
            <person name="Gao Y."/>
            <person name="Liu J."/>
            <person name="Shao H."/>
            <person name="Ye R."/>
            <person name="Li L."/>
            <person name="Wei W."/>
            <person name="Wang X."/>
            <person name="Wang C."/>
            <person name="Huo Q."/>
            <person name="Li W."/>
            <person name="Guo W."/>
            <person name="Chen H."/>
            <person name="Chen S."/>
            <person name="Zhou L."/>
            <person name="Zhou L."/>
            <person name="Ni X."/>
            <person name="Tian J."/>
            <person name="Zhou Y."/>
            <person name="Sheng Y."/>
            <person name="Liu T."/>
            <person name="Pan Y."/>
            <person name="Xia L."/>
            <person name="Li J."/>
            <person name="Zhao F."/>
            <person name="Cao W."/>
        </authorList>
    </citation>
    <scope>NUCLEOTIDE SEQUENCE</scope>
    <source>
        <strain evidence="5">Rmic-2018</strain>
        <tissue evidence="5">Larvae</tissue>
    </source>
</reference>
<sequence length="130" mass="14607">MWQEPPLLTVKIAAALCSTFDAVTSIQPRFSTMATFQSAQDDLVVCPYNEHHKVKKGRLDIHKSKCQQGDRRRRVLPHCFTCDHDAPAEVDANCHQLETCPNRTRNLTSTAAREEPPYDLPAPGGGRVFF</sequence>
<evidence type="ECO:0000256" key="2">
    <source>
        <dbReference type="ARBA" id="ARBA00022771"/>
    </source>
</evidence>
<comment type="caution">
    <text evidence="5">The sequence shown here is derived from an EMBL/GenBank/DDBJ whole genome shotgun (WGS) entry which is preliminary data.</text>
</comment>
<accession>A0A9J6EMF3</accession>
<evidence type="ECO:0000259" key="4">
    <source>
        <dbReference type="PROSITE" id="PS51800"/>
    </source>
</evidence>
<keyword evidence="6" id="KW-1185">Reference proteome</keyword>
<dbReference type="PROSITE" id="PS51800">
    <property type="entry name" value="ZF_CHHC_U11_48K"/>
    <property type="match status" value="1"/>
</dbReference>